<dbReference type="EMBL" id="KB007933">
    <property type="protein sequence ID" value="ELR19569.1"/>
    <property type="molecule type" value="Genomic_DNA"/>
</dbReference>
<dbReference type="AlphaFoldDB" id="L8H266"/>
<sequence length="312" mass="35262">MDAESNPCPHVTVDDHIRACIGGSVVGLLLIFILNARSISRFLFSRQSSSTIADQSKKKTKFKNGSEVDQPKAHYAAAKKEVVIEVPARDYKMNVVDHLIGGMLVAIMAINIYTRVTRGVGHWLVQPCHYLTALLIGATYSSSTDARLFWFYLYAHWQGYFAFFGGDLSWYVNAAELYAFWLQHILMVLVPLYYLAVGRFNTRHSSFTFFLTVYTFTVVYHSLVLIPVGYFTTTDFDNMLCPFPGGEDLVGIWWREAMGIFSSPFAFLVCYVPGTLAAWFYSARDRRRPTAAATIATATKKKKNNNNKEKSN</sequence>
<dbReference type="VEuPathDB" id="AmoebaDB:ACA1_270640"/>
<dbReference type="Proteomes" id="UP000011083">
    <property type="component" value="Unassembled WGS sequence"/>
</dbReference>
<dbReference type="Pfam" id="PF14808">
    <property type="entry name" value="TMEM164"/>
    <property type="match status" value="1"/>
</dbReference>
<dbReference type="PANTHER" id="PTHR20948">
    <property type="entry name" value="TRANSMEMBRANE PROTEIN 164"/>
    <property type="match status" value="1"/>
</dbReference>
<gene>
    <name evidence="2" type="ORF">ACA1_270640</name>
</gene>
<dbReference type="GeneID" id="14920357"/>
<accession>L8H266</accession>
<keyword evidence="1" id="KW-0472">Membrane</keyword>
<keyword evidence="1" id="KW-0812">Transmembrane</keyword>
<evidence type="ECO:0000313" key="2">
    <source>
        <dbReference type="EMBL" id="ELR19569.1"/>
    </source>
</evidence>
<feature type="transmembrane region" description="Helical" evidence="1">
    <location>
        <begin position="16"/>
        <end position="36"/>
    </location>
</feature>
<feature type="transmembrane region" description="Helical" evidence="1">
    <location>
        <begin position="120"/>
        <end position="140"/>
    </location>
</feature>
<feature type="transmembrane region" description="Helical" evidence="1">
    <location>
        <begin position="95"/>
        <end position="114"/>
    </location>
</feature>
<feature type="transmembrane region" description="Helical" evidence="1">
    <location>
        <begin position="252"/>
        <end position="281"/>
    </location>
</feature>
<dbReference type="RefSeq" id="XP_004341655.1">
    <property type="nucleotide sequence ID" value="XM_004341607.1"/>
</dbReference>
<feature type="transmembrane region" description="Helical" evidence="1">
    <location>
        <begin position="152"/>
        <end position="172"/>
    </location>
</feature>
<dbReference type="InterPro" id="IPR026508">
    <property type="entry name" value="TMEM164"/>
</dbReference>
<dbReference type="OrthoDB" id="17328at2759"/>
<feature type="transmembrane region" description="Helical" evidence="1">
    <location>
        <begin position="209"/>
        <end position="232"/>
    </location>
</feature>
<proteinExistence type="predicted"/>
<protein>
    <submittedName>
        <fullName evidence="2">Uncharacterized protein</fullName>
    </submittedName>
</protein>
<organism evidence="2 3">
    <name type="scientific">Acanthamoeba castellanii (strain ATCC 30010 / Neff)</name>
    <dbReference type="NCBI Taxonomy" id="1257118"/>
    <lineage>
        <taxon>Eukaryota</taxon>
        <taxon>Amoebozoa</taxon>
        <taxon>Discosea</taxon>
        <taxon>Longamoebia</taxon>
        <taxon>Centramoebida</taxon>
        <taxon>Acanthamoebidae</taxon>
        <taxon>Acanthamoeba</taxon>
    </lineage>
</organism>
<dbReference type="PANTHER" id="PTHR20948:SF3">
    <property type="entry name" value="TRANSMEMBRANE PROTEIN"/>
    <property type="match status" value="1"/>
</dbReference>
<evidence type="ECO:0000313" key="3">
    <source>
        <dbReference type="Proteomes" id="UP000011083"/>
    </source>
</evidence>
<keyword evidence="1" id="KW-1133">Transmembrane helix</keyword>
<keyword evidence="3" id="KW-1185">Reference proteome</keyword>
<dbReference type="KEGG" id="acan:ACA1_270640"/>
<name>L8H266_ACACF</name>
<reference evidence="2 3" key="1">
    <citation type="journal article" date="2013" name="Genome Biol.">
        <title>Genome of Acanthamoeba castellanii highlights extensive lateral gene transfer and early evolution of tyrosine kinase signaling.</title>
        <authorList>
            <person name="Clarke M."/>
            <person name="Lohan A.J."/>
            <person name="Liu B."/>
            <person name="Lagkouvardos I."/>
            <person name="Roy S."/>
            <person name="Zafar N."/>
            <person name="Bertelli C."/>
            <person name="Schilde C."/>
            <person name="Kianianmomeni A."/>
            <person name="Burglin T.R."/>
            <person name="Frech C."/>
            <person name="Turcotte B."/>
            <person name="Kopec K.O."/>
            <person name="Synnott J.M."/>
            <person name="Choo C."/>
            <person name="Paponov I."/>
            <person name="Finkler A."/>
            <person name="Soon Heng Tan C."/>
            <person name="Hutchins A.P."/>
            <person name="Weinmeier T."/>
            <person name="Rattei T."/>
            <person name="Chu J.S."/>
            <person name="Gimenez G."/>
            <person name="Irimia M."/>
            <person name="Rigden D.J."/>
            <person name="Fitzpatrick D.A."/>
            <person name="Lorenzo-Morales J."/>
            <person name="Bateman A."/>
            <person name="Chiu C.H."/>
            <person name="Tang P."/>
            <person name="Hegemann P."/>
            <person name="Fromm H."/>
            <person name="Raoult D."/>
            <person name="Greub G."/>
            <person name="Miranda-Saavedra D."/>
            <person name="Chen N."/>
            <person name="Nash P."/>
            <person name="Ginger M.L."/>
            <person name="Horn M."/>
            <person name="Schaap P."/>
            <person name="Caler L."/>
            <person name="Loftus B."/>
        </authorList>
    </citation>
    <scope>NUCLEOTIDE SEQUENCE [LARGE SCALE GENOMIC DNA]</scope>
    <source>
        <strain evidence="2 3">Neff</strain>
    </source>
</reference>
<feature type="transmembrane region" description="Helical" evidence="1">
    <location>
        <begin position="178"/>
        <end position="197"/>
    </location>
</feature>
<evidence type="ECO:0000256" key="1">
    <source>
        <dbReference type="SAM" id="Phobius"/>
    </source>
</evidence>